<protein>
    <submittedName>
        <fullName evidence="2">Sorting nexin-21</fullName>
    </submittedName>
</protein>
<organism evidence="2 3">
    <name type="scientific">Camelus dromedarius</name>
    <name type="common">Dromedary</name>
    <name type="synonym">Arabian camel</name>
    <dbReference type="NCBI Taxonomy" id="9838"/>
    <lineage>
        <taxon>Eukaryota</taxon>
        <taxon>Metazoa</taxon>
        <taxon>Chordata</taxon>
        <taxon>Craniata</taxon>
        <taxon>Vertebrata</taxon>
        <taxon>Euteleostomi</taxon>
        <taxon>Mammalia</taxon>
        <taxon>Eutheria</taxon>
        <taxon>Laurasiatheria</taxon>
        <taxon>Artiodactyla</taxon>
        <taxon>Tylopoda</taxon>
        <taxon>Camelidae</taxon>
        <taxon>Camelus</taxon>
    </lineage>
</organism>
<keyword evidence="3" id="KW-1185">Reference proteome</keyword>
<evidence type="ECO:0000256" key="1">
    <source>
        <dbReference type="SAM" id="MobiDB-lite"/>
    </source>
</evidence>
<dbReference type="Proteomes" id="UP000299084">
    <property type="component" value="Unassembled WGS sequence"/>
</dbReference>
<dbReference type="AlphaFoldDB" id="A0A5N4D739"/>
<dbReference type="EMBL" id="JWIN03000015">
    <property type="protein sequence ID" value="KAB1266931.1"/>
    <property type="molecule type" value="Genomic_DNA"/>
</dbReference>
<name>A0A5N4D739_CAMDR</name>
<feature type="non-terminal residue" evidence="2">
    <location>
        <position position="1"/>
    </location>
</feature>
<gene>
    <name evidence="2" type="ORF">Cadr_000018252</name>
</gene>
<reference evidence="2 3" key="1">
    <citation type="journal article" date="2019" name="Mol. Ecol. Resour.">
        <title>Improving Illumina assemblies with Hi-C and long reads: an example with the North African dromedary.</title>
        <authorList>
            <person name="Elbers J.P."/>
            <person name="Rogers M.F."/>
            <person name="Perelman P.L."/>
            <person name="Proskuryakova A.A."/>
            <person name="Serdyukova N.A."/>
            <person name="Johnson W.E."/>
            <person name="Horin P."/>
            <person name="Corander J."/>
            <person name="Murphy D."/>
            <person name="Burger P.A."/>
        </authorList>
    </citation>
    <scope>NUCLEOTIDE SEQUENCE [LARGE SCALE GENOMIC DNA]</scope>
    <source>
        <strain evidence="2">Drom800</strain>
        <tissue evidence="2">Blood</tissue>
    </source>
</reference>
<comment type="caution">
    <text evidence="2">The sequence shown here is derived from an EMBL/GenBank/DDBJ whole genome shotgun (WGS) entry which is preliminary data.</text>
</comment>
<feature type="compositionally biased region" description="Basic and acidic residues" evidence="1">
    <location>
        <begin position="1"/>
        <end position="20"/>
    </location>
</feature>
<accession>A0A5N4D739</accession>
<proteinExistence type="predicted"/>
<sequence length="204" mass="22755">EFANEHKLRHLEVHQRRGLEEEAGPDPLPPGFPAVEEDTGPSCAPAKRRRLPDAQRGSQLLARQLHAFWKESRNTLEPRQLPFEVTTARLVKDTLSKYVRFLIAVMGQGLGIASWPRSPAVTRTLSAYTEACGISSGSPGQFPGPMVSFPLKAPAPELRRRDYRPPQLWRLVLWAKASQRQAQQGISSGPDRLLLTLARLALCH</sequence>
<evidence type="ECO:0000313" key="3">
    <source>
        <dbReference type="Proteomes" id="UP000299084"/>
    </source>
</evidence>
<feature type="region of interest" description="Disordered" evidence="1">
    <location>
        <begin position="1"/>
        <end position="55"/>
    </location>
</feature>
<evidence type="ECO:0000313" key="2">
    <source>
        <dbReference type="EMBL" id="KAB1266931.1"/>
    </source>
</evidence>